<dbReference type="RefSeq" id="WP_045967037.1">
    <property type="nucleotide sequence ID" value="NZ_CP090145.1"/>
</dbReference>
<organism evidence="2 3">
    <name type="scientific">Flavobacterium sediminilitoris</name>
    <dbReference type="NCBI Taxonomy" id="2024526"/>
    <lineage>
        <taxon>Bacteria</taxon>
        <taxon>Pseudomonadati</taxon>
        <taxon>Bacteroidota</taxon>
        <taxon>Flavobacteriia</taxon>
        <taxon>Flavobacteriales</taxon>
        <taxon>Flavobacteriaceae</taxon>
        <taxon>Flavobacterium</taxon>
    </lineage>
</organism>
<evidence type="ECO:0008006" key="4">
    <source>
        <dbReference type="Google" id="ProtNLM"/>
    </source>
</evidence>
<protein>
    <recommendedName>
        <fullName evidence="4">NlpE-like protein</fullName>
    </recommendedName>
</protein>
<sequence>MKLKLLLLLLLSINYSVFSQNVKLKKNKLILDDKEIMNYELKNYSGEIHLYGLNTNDEEIFIFYHDNETRETRDDDYLKIFFIKYNKKLEVAQPFDSWKQRVKFLIENNVIDKDGNLVEDKIDLFVLKYNEDISKRTMR</sequence>
<reference evidence="2" key="2">
    <citation type="submission" date="2022-04" db="EMBL/GenBank/DDBJ databases">
        <title>Complete Genome Sequence of Flavobacterium sediminilitoris YSM-43, Isolated from a Tidal Sediment.</title>
        <authorList>
            <person name="Lee P.A."/>
        </authorList>
    </citation>
    <scope>NUCLEOTIDE SEQUENCE</scope>
    <source>
        <strain evidence="2">YSM-43</strain>
    </source>
</reference>
<gene>
    <name evidence="2" type="ORF">LXD69_13445</name>
</gene>
<keyword evidence="1" id="KW-0732">Signal</keyword>
<dbReference type="Proteomes" id="UP000830454">
    <property type="component" value="Chromosome"/>
</dbReference>
<dbReference type="EMBL" id="CP090145">
    <property type="protein sequence ID" value="UOX33038.1"/>
    <property type="molecule type" value="Genomic_DNA"/>
</dbReference>
<accession>A0ABY4HKE0</accession>
<proteinExistence type="predicted"/>
<evidence type="ECO:0000256" key="1">
    <source>
        <dbReference type="SAM" id="SignalP"/>
    </source>
</evidence>
<evidence type="ECO:0000313" key="3">
    <source>
        <dbReference type="Proteomes" id="UP000830454"/>
    </source>
</evidence>
<keyword evidence="3" id="KW-1185">Reference proteome</keyword>
<feature type="signal peptide" evidence="1">
    <location>
        <begin position="1"/>
        <end position="19"/>
    </location>
</feature>
<reference evidence="2" key="1">
    <citation type="submission" date="2021-12" db="EMBL/GenBank/DDBJ databases">
        <authorList>
            <person name="Cha I.-T."/>
            <person name="Lee K.-E."/>
            <person name="Park S.-J."/>
        </authorList>
    </citation>
    <scope>NUCLEOTIDE SEQUENCE</scope>
    <source>
        <strain evidence="2">YSM-43</strain>
    </source>
</reference>
<evidence type="ECO:0000313" key="2">
    <source>
        <dbReference type="EMBL" id="UOX33038.1"/>
    </source>
</evidence>
<feature type="chain" id="PRO_5046446712" description="NlpE-like protein" evidence="1">
    <location>
        <begin position="20"/>
        <end position="139"/>
    </location>
</feature>
<name>A0ABY4HKE0_9FLAO</name>